<accession>A0AAV8Y4P3</accession>
<gene>
    <name evidence="1" type="ORF">NQ314_008889</name>
</gene>
<dbReference type="Proteomes" id="UP001162156">
    <property type="component" value="Unassembled WGS sequence"/>
</dbReference>
<dbReference type="EMBL" id="JANEYF010002441">
    <property type="protein sequence ID" value="KAJ8946461.1"/>
    <property type="molecule type" value="Genomic_DNA"/>
</dbReference>
<reference evidence="1" key="1">
    <citation type="journal article" date="2023" name="Insect Mol. Biol.">
        <title>Genome sequencing provides insights into the evolution of gene families encoding plant cell wall-degrading enzymes in longhorned beetles.</title>
        <authorList>
            <person name="Shin N.R."/>
            <person name="Okamura Y."/>
            <person name="Kirsch R."/>
            <person name="Pauchet Y."/>
        </authorList>
    </citation>
    <scope>NUCLEOTIDE SEQUENCE</scope>
    <source>
        <strain evidence="1">RBIC_L_NR</strain>
    </source>
</reference>
<keyword evidence="2" id="KW-1185">Reference proteome</keyword>
<evidence type="ECO:0000313" key="1">
    <source>
        <dbReference type="EMBL" id="KAJ8946461.1"/>
    </source>
</evidence>
<sequence>MQVLGRKLATTKIDSQYQVKVQSHHNGFSTLISRYVILEITGKLQEFSFKALELAIPKHIRLADPWFSKASRNDMLIGADCF</sequence>
<protein>
    <submittedName>
        <fullName evidence="1">Uncharacterized protein</fullName>
    </submittedName>
</protein>
<evidence type="ECO:0000313" key="2">
    <source>
        <dbReference type="Proteomes" id="UP001162156"/>
    </source>
</evidence>
<comment type="caution">
    <text evidence="1">The sequence shown here is derived from an EMBL/GenBank/DDBJ whole genome shotgun (WGS) entry which is preliminary data.</text>
</comment>
<dbReference type="AlphaFoldDB" id="A0AAV8Y4P3"/>
<name>A0AAV8Y4P3_9CUCU</name>
<organism evidence="1 2">
    <name type="scientific">Rhamnusium bicolor</name>
    <dbReference type="NCBI Taxonomy" id="1586634"/>
    <lineage>
        <taxon>Eukaryota</taxon>
        <taxon>Metazoa</taxon>
        <taxon>Ecdysozoa</taxon>
        <taxon>Arthropoda</taxon>
        <taxon>Hexapoda</taxon>
        <taxon>Insecta</taxon>
        <taxon>Pterygota</taxon>
        <taxon>Neoptera</taxon>
        <taxon>Endopterygota</taxon>
        <taxon>Coleoptera</taxon>
        <taxon>Polyphaga</taxon>
        <taxon>Cucujiformia</taxon>
        <taxon>Chrysomeloidea</taxon>
        <taxon>Cerambycidae</taxon>
        <taxon>Lepturinae</taxon>
        <taxon>Rhagiini</taxon>
        <taxon>Rhamnusium</taxon>
    </lineage>
</organism>
<proteinExistence type="predicted"/>